<comment type="caution">
    <text evidence="6">The sequence shown here is derived from an EMBL/GenBank/DDBJ whole genome shotgun (WGS) entry which is preliminary data.</text>
</comment>
<organism evidence="6 7">
    <name type="scientific">Paenibacillus roseus</name>
    <dbReference type="NCBI Taxonomy" id="2798579"/>
    <lineage>
        <taxon>Bacteria</taxon>
        <taxon>Bacillati</taxon>
        <taxon>Bacillota</taxon>
        <taxon>Bacilli</taxon>
        <taxon>Bacillales</taxon>
        <taxon>Paenibacillaceae</taxon>
        <taxon>Paenibacillus</taxon>
    </lineage>
</organism>
<evidence type="ECO:0000313" key="7">
    <source>
        <dbReference type="Proteomes" id="UP000640274"/>
    </source>
</evidence>
<dbReference type="SUPFAM" id="SSF51445">
    <property type="entry name" value="(Trans)glycosidases"/>
    <property type="match status" value="1"/>
</dbReference>
<feature type="chain" id="PRO_5039259721" evidence="3">
    <location>
        <begin position="21"/>
        <end position="557"/>
    </location>
</feature>
<evidence type="ECO:0000256" key="2">
    <source>
        <dbReference type="SAM" id="MobiDB-lite"/>
    </source>
</evidence>
<reference evidence="6" key="1">
    <citation type="submission" date="2020-12" db="EMBL/GenBank/DDBJ databases">
        <authorList>
            <person name="Huq M.A."/>
        </authorList>
    </citation>
    <scope>NUCLEOTIDE SEQUENCE</scope>
    <source>
        <strain evidence="6">MAHUQ-46</strain>
    </source>
</reference>
<dbReference type="EMBL" id="JAELUP010000097">
    <property type="protein sequence ID" value="MBJ6362833.1"/>
    <property type="molecule type" value="Genomic_DNA"/>
</dbReference>
<feature type="compositionally biased region" description="Low complexity" evidence="2">
    <location>
        <begin position="157"/>
        <end position="169"/>
    </location>
</feature>
<evidence type="ECO:0000259" key="5">
    <source>
        <dbReference type="Pfam" id="PF07833"/>
    </source>
</evidence>
<feature type="region of interest" description="Disordered" evidence="2">
    <location>
        <begin position="148"/>
        <end position="192"/>
    </location>
</feature>
<dbReference type="Pfam" id="PF07833">
    <property type="entry name" value="Cu_amine_oxidN1"/>
    <property type="match status" value="1"/>
</dbReference>
<dbReference type="PANTHER" id="PTHR43405">
    <property type="entry name" value="GLYCOSYL HYDROLASE DIGH"/>
    <property type="match status" value="1"/>
</dbReference>
<dbReference type="InterPro" id="IPR003790">
    <property type="entry name" value="GHL10"/>
</dbReference>
<evidence type="ECO:0000256" key="1">
    <source>
        <dbReference type="ARBA" id="ARBA00022729"/>
    </source>
</evidence>
<name>A0A934J9N7_9BACL</name>
<protein>
    <submittedName>
        <fullName evidence="6">Family 10 glycosylhydrolase</fullName>
    </submittedName>
</protein>
<dbReference type="InterPro" id="IPR052177">
    <property type="entry name" value="Divisome_Glycosyl_Hydrolase"/>
</dbReference>
<evidence type="ECO:0000256" key="3">
    <source>
        <dbReference type="SAM" id="SignalP"/>
    </source>
</evidence>
<evidence type="ECO:0000259" key="4">
    <source>
        <dbReference type="Pfam" id="PF02638"/>
    </source>
</evidence>
<dbReference type="RefSeq" id="WP_199020382.1">
    <property type="nucleotide sequence ID" value="NZ_JAELUP010000097.1"/>
</dbReference>
<dbReference type="Gene3D" id="3.20.20.80">
    <property type="entry name" value="Glycosidases"/>
    <property type="match status" value="1"/>
</dbReference>
<keyword evidence="1 3" id="KW-0732">Signal</keyword>
<accession>A0A934J9N7</accession>
<proteinExistence type="predicted"/>
<dbReference type="InterPro" id="IPR036582">
    <property type="entry name" value="Mao_N_sf"/>
</dbReference>
<gene>
    <name evidence="6" type="ORF">JFN88_16570</name>
</gene>
<feature type="domain" description="Copper amine oxidase-like N-terminal" evidence="5">
    <location>
        <begin position="37"/>
        <end position="145"/>
    </location>
</feature>
<dbReference type="SUPFAM" id="SSF55383">
    <property type="entry name" value="Copper amine oxidase, domain N"/>
    <property type="match status" value="1"/>
</dbReference>
<feature type="signal peptide" evidence="3">
    <location>
        <begin position="1"/>
        <end position="20"/>
    </location>
</feature>
<feature type="domain" description="Glycosyl hydrolase-like 10" evidence="4">
    <location>
        <begin position="195"/>
        <end position="504"/>
    </location>
</feature>
<dbReference type="Pfam" id="PF02638">
    <property type="entry name" value="GHL10"/>
    <property type="match status" value="1"/>
</dbReference>
<sequence>MMVRKWVAWLILATMFLTLALPAGQTAGAAGGIRIVLDGKTIASDAAPYIIPAANVTMVPLRIISEELGATVRWNQKEQQVTIQGGADKLIVMKRGGRFALVNDSRVDLDATVDLKAGRTMVPLRFVGETLGLNVNWNQKEQLITLTTEGNGEPSQPSSGADGDPASGGQPSEGNPGNLPGGDVPSGGDTPGKALRGVWVSTVYNLDWPSQGSYGKSLKQMEEFRQLLDDIQEIGMNAVFVQVRPASDALYPSLLVPWSKYLTGVQGLAPDYDPLAFMIDETHKRGMEFHAWFNPFRASVDAKIEQLTNGHVVKRQPEWIVNAGGKLYINPGIPEARQHIMNTIMEVVNGYNIDGVHLDDYFYPTNVEFADNHTFQAYNSDKVVSKADWRRGNINAFVRDLGAAIHAVKPKVRYGISPFGVWRNQSVDKTGSDTKAGVTTYDSMYADVRTWIRQGWVDYINPQIYWSMSFSAARYDKLVDWWVQEVKGTGVDLYIGHAPYKLGTKEAGWQSAQEIINQLKYNERYPEVKGDVFFSAKDIRKNPLGIKDALRSYYRSF</sequence>
<dbReference type="Gene3D" id="3.30.457.10">
    <property type="entry name" value="Copper amine oxidase-like, N-terminal domain"/>
    <property type="match status" value="1"/>
</dbReference>
<dbReference type="Proteomes" id="UP000640274">
    <property type="component" value="Unassembled WGS sequence"/>
</dbReference>
<evidence type="ECO:0000313" key="6">
    <source>
        <dbReference type="EMBL" id="MBJ6362833.1"/>
    </source>
</evidence>
<dbReference type="InterPro" id="IPR017853">
    <property type="entry name" value="GH"/>
</dbReference>
<dbReference type="InterPro" id="IPR012854">
    <property type="entry name" value="Cu_amine_oxidase-like_N"/>
</dbReference>
<dbReference type="PANTHER" id="PTHR43405:SF1">
    <property type="entry name" value="GLYCOSYL HYDROLASE DIGH"/>
    <property type="match status" value="1"/>
</dbReference>
<dbReference type="AlphaFoldDB" id="A0A934J9N7"/>
<keyword evidence="7" id="KW-1185">Reference proteome</keyword>